<name>A0A9P6EFR7_9AGAR</name>
<dbReference type="AlphaFoldDB" id="A0A9P6EFR7"/>
<dbReference type="Proteomes" id="UP000807306">
    <property type="component" value="Unassembled WGS sequence"/>
</dbReference>
<accession>A0A9P6EFR7</accession>
<dbReference type="Pfam" id="PF20231">
    <property type="entry name" value="DUF6589"/>
    <property type="match status" value="1"/>
</dbReference>
<sequence>MTLDVFESCDIAGNESEASEQETDLETEDEMMEEGQPMTPMQTVIQGVLDLLKANQVHFDDFMDAFSWGDKGCIQDASIRNTRTRFLHSEKLPIILKRWAKPPRTETSKKKQPEGGSKSVKEFALQYVQDLFDKELEDLAPSMLSPTSEDVEKATLLDTTFANLDIAIKSKAPYLYRVVQSLTWRSSQEKRNVHKTPANMLFYSRSHHRCRFQKLLAIYLKFKGISAKGFDTLHAMALTMSHKWTSDAVPQISAKSMEEVKEMIKCYAWLVSYDNVNISFRAFSQRVDHNTNFSSGTAATVYIKPNAPPLSAAANQNLRKKRAEGLLNPLSNKDITDLATKSYPHVRTFMIHQVLEFLIRCPEFECGSYPNKDDYRFKPPPAIRKLPAGPTNITRQYMLGTVGIAEASYKDNERLIKEWFKQLGWASPLERLKVATSKVVAWIGDQLTMDRLCGLFKFRARDENSFERLDYSVFAFGWLHCRMAFANSLHKQYLGTSQGRGLMHTFILLSKKGLNTAKTEGPFFNDLTELLNHVAEVHILEDWLLAGQKLAKKIVNTRASSHALTNLSLKYPDKDLDEAFHQTIMFNRDVLQYLVLNRAIKEGDVGLMEDMLPHLYFRFLGGGNGRYAIEMLETMQGLYREWDEEIAADRNFVREHCWVINMTGRPEDWCKIDRAQEFNIKGIKVTYRSEGPNICWDYMTKLHPAIHVIRAVTDHIEKEYGTYTRGKKHTSPSKDKDVNKLRAAYCEAGYHSYTGGRRLKKEDLAKDVLKEGFLKLKE</sequence>
<dbReference type="InterPro" id="IPR046496">
    <property type="entry name" value="DUF6589"/>
</dbReference>
<organism evidence="2 3">
    <name type="scientific">Crepidotus variabilis</name>
    <dbReference type="NCBI Taxonomy" id="179855"/>
    <lineage>
        <taxon>Eukaryota</taxon>
        <taxon>Fungi</taxon>
        <taxon>Dikarya</taxon>
        <taxon>Basidiomycota</taxon>
        <taxon>Agaricomycotina</taxon>
        <taxon>Agaricomycetes</taxon>
        <taxon>Agaricomycetidae</taxon>
        <taxon>Agaricales</taxon>
        <taxon>Agaricineae</taxon>
        <taxon>Crepidotaceae</taxon>
        <taxon>Crepidotus</taxon>
    </lineage>
</organism>
<proteinExistence type="predicted"/>
<comment type="caution">
    <text evidence="2">The sequence shown here is derived from an EMBL/GenBank/DDBJ whole genome shotgun (WGS) entry which is preliminary data.</text>
</comment>
<reference evidence="2" key="1">
    <citation type="submission" date="2020-11" db="EMBL/GenBank/DDBJ databases">
        <authorList>
            <consortium name="DOE Joint Genome Institute"/>
            <person name="Ahrendt S."/>
            <person name="Riley R."/>
            <person name="Andreopoulos W."/>
            <person name="Labutti K."/>
            <person name="Pangilinan J."/>
            <person name="Ruiz-Duenas F.J."/>
            <person name="Barrasa J.M."/>
            <person name="Sanchez-Garcia M."/>
            <person name="Camarero S."/>
            <person name="Miyauchi S."/>
            <person name="Serrano A."/>
            <person name="Linde D."/>
            <person name="Babiker R."/>
            <person name="Drula E."/>
            <person name="Ayuso-Fernandez I."/>
            <person name="Pacheco R."/>
            <person name="Padilla G."/>
            <person name="Ferreira P."/>
            <person name="Barriuso J."/>
            <person name="Kellner H."/>
            <person name="Castanera R."/>
            <person name="Alfaro M."/>
            <person name="Ramirez L."/>
            <person name="Pisabarro A.G."/>
            <person name="Kuo A."/>
            <person name="Tritt A."/>
            <person name="Lipzen A."/>
            <person name="He G."/>
            <person name="Yan M."/>
            <person name="Ng V."/>
            <person name="Cullen D."/>
            <person name="Martin F."/>
            <person name="Rosso M.-N."/>
            <person name="Henrissat B."/>
            <person name="Hibbett D."/>
            <person name="Martinez A.T."/>
            <person name="Grigoriev I.V."/>
        </authorList>
    </citation>
    <scope>NUCLEOTIDE SEQUENCE</scope>
    <source>
        <strain evidence="2">CBS 506.95</strain>
    </source>
</reference>
<evidence type="ECO:0000259" key="1">
    <source>
        <dbReference type="Pfam" id="PF20231"/>
    </source>
</evidence>
<feature type="domain" description="DUF6589" evidence="1">
    <location>
        <begin position="328"/>
        <end position="729"/>
    </location>
</feature>
<evidence type="ECO:0000313" key="2">
    <source>
        <dbReference type="EMBL" id="KAF9528728.1"/>
    </source>
</evidence>
<keyword evidence="3" id="KW-1185">Reference proteome</keyword>
<evidence type="ECO:0000313" key="3">
    <source>
        <dbReference type="Proteomes" id="UP000807306"/>
    </source>
</evidence>
<dbReference type="OrthoDB" id="3251235at2759"/>
<gene>
    <name evidence="2" type="ORF">CPB83DRAFT_894233</name>
</gene>
<protein>
    <recommendedName>
        <fullName evidence="1">DUF6589 domain-containing protein</fullName>
    </recommendedName>
</protein>
<dbReference type="EMBL" id="MU157851">
    <property type="protein sequence ID" value="KAF9528728.1"/>
    <property type="molecule type" value="Genomic_DNA"/>
</dbReference>